<evidence type="ECO:0000313" key="2">
    <source>
        <dbReference type="EMBL" id="EGP83692.1"/>
    </source>
</evidence>
<reference evidence="2 3" key="1">
    <citation type="journal article" date="2011" name="PLoS Genet.">
        <title>Finished genome of the fungal wheat pathogen Mycosphaerella graminicola reveals dispensome structure, chromosome plasticity, and stealth pathogenesis.</title>
        <authorList>
            <person name="Goodwin S.B."/>
            <person name="Ben M'barek S."/>
            <person name="Dhillon B."/>
            <person name="Wittenberg A.H.J."/>
            <person name="Crane C.F."/>
            <person name="Hane J.K."/>
            <person name="Foster A.J."/>
            <person name="Van der Lee T.A.J."/>
            <person name="Grimwood J."/>
            <person name="Aerts A."/>
            <person name="Antoniw J."/>
            <person name="Bailey A."/>
            <person name="Bluhm B."/>
            <person name="Bowler J."/>
            <person name="Bristow J."/>
            <person name="van der Burgt A."/>
            <person name="Canto-Canche B."/>
            <person name="Churchill A.C.L."/>
            <person name="Conde-Ferraez L."/>
            <person name="Cools H.J."/>
            <person name="Coutinho P.M."/>
            <person name="Csukai M."/>
            <person name="Dehal P."/>
            <person name="De Wit P."/>
            <person name="Donzelli B."/>
            <person name="van de Geest H.C."/>
            <person name="van Ham R.C.H.J."/>
            <person name="Hammond-Kosack K.E."/>
            <person name="Henrissat B."/>
            <person name="Kilian A."/>
            <person name="Kobayashi A.K."/>
            <person name="Koopmann E."/>
            <person name="Kourmpetis Y."/>
            <person name="Kuzniar A."/>
            <person name="Lindquist E."/>
            <person name="Lombard V."/>
            <person name="Maliepaard C."/>
            <person name="Martins N."/>
            <person name="Mehrabi R."/>
            <person name="Nap J.P.H."/>
            <person name="Ponomarenko A."/>
            <person name="Rudd J.J."/>
            <person name="Salamov A."/>
            <person name="Schmutz J."/>
            <person name="Schouten H.J."/>
            <person name="Shapiro H."/>
            <person name="Stergiopoulos I."/>
            <person name="Torriani S.F.F."/>
            <person name="Tu H."/>
            <person name="de Vries R.P."/>
            <person name="Waalwijk C."/>
            <person name="Ware S.B."/>
            <person name="Wiebenga A."/>
            <person name="Zwiers L.-H."/>
            <person name="Oliver R.P."/>
            <person name="Grigoriev I.V."/>
            <person name="Kema G.H.J."/>
        </authorList>
    </citation>
    <scope>NUCLEOTIDE SEQUENCE [LARGE SCALE GENOMIC DNA]</scope>
    <source>
        <strain evidence="3">CBS 115943 / IPO323</strain>
    </source>
</reference>
<sequence>MQADASPCSMHKHSATILHGERAISRRFDVPWYWRSPHVSTCKETFPPRDDSAGAHTRRRMQKVSRGALAAGLNSRWQNGTESQTTARTPTNGLEGSILSLARLQISNCTPRGEFPKRLHPAESSAKCSDPKRTATR</sequence>
<gene>
    <name evidence="2" type="ORF">MYCGRDRAFT_106057</name>
</gene>
<proteinExistence type="predicted"/>
<evidence type="ECO:0000256" key="1">
    <source>
        <dbReference type="SAM" id="MobiDB-lite"/>
    </source>
</evidence>
<protein>
    <submittedName>
        <fullName evidence="2">Uncharacterized protein</fullName>
    </submittedName>
</protein>
<evidence type="ECO:0000313" key="3">
    <source>
        <dbReference type="Proteomes" id="UP000008062"/>
    </source>
</evidence>
<dbReference type="AlphaFoldDB" id="F9XMI4"/>
<dbReference type="HOGENOM" id="CLU_1870161_0_0_1"/>
<feature type="region of interest" description="Disordered" evidence="1">
    <location>
        <begin position="43"/>
        <end position="94"/>
    </location>
</feature>
<feature type="compositionally biased region" description="Polar residues" evidence="1">
    <location>
        <begin position="75"/>
        <end position="94"/>
    </location>
</feature>
<dbReference type="RefSeq" id="XP_003848716.1">
    <property type="nucleotide sequence ID" value="XM_003848668.1"/>
</dbReference>
<dbReference type="KEGG" id="ztr:MYCGRDRAFT_106057"/>
<organism evidence="2 3">
    <name type="scientific">Zymoseptoria tritici (strain CBS 115943 / IPO323)</name>
    <name type="common">Speckled leaf blotch fungus</name>
    <name type="synonym">Septoria tritici</name>
    <dbReference type="NCBI Taxonomy" id="336722"/>
    <lineage>
        <taxon>Eukaryota</taxon>
        <taxon>Fungi</taxon>
        <taxon>Dikarya</taxon>
        <taxon>Ascomycota</taxon>
        <taxon>Pezizomycotina</taxon>
        <taxon>Dothideomycetes</taxon>
        <taxon>Dothideomycetidae</taxon>
        <taxon>Mycosphaerellales</taxon>
        <taxon>Mycosphaerellaceae</taxon>
        <taxon>Zymoseptoria</taxon>
    </lineage>
</organism>
<dbReference type="InParanoid" id="F9XMI4"/>
<keyword evidence="3" id="KW-1185">Reference proteome</keyword>
<accession>F9XMI4</accession>
<feature type="non-terminal residue" evidence="2">
    <location>
        <position position="137"/>
    </location>
</feature>
<dbReference type="GeneID" id="13396336"/>
<feature type="region of interest" description="Disordered" evidence="1">
    <location>
        <begin position="111"/>
        <end position="137"/>
    </location>
</feature>
<dbReference type="EMBL" id="CM001206">
    <property type="protein sequence ID" value="EGP83692.1"/>
    <property type="molecule type" value="Genomic_DNA"/>
</dbReference>
<dbReference type="Proteomes" id="UP000008062">
    <property type="component" value="Chromosome 11"/>
</dbReference>
<name>F9XMI4_ZYMTI</name>